<protein>
    <recommendedName>
        <fullName evidence="5">Collagen triple helix repeat-containing protein</fullName>
    </recommendedName>
</protein>
<feature type="compositionally biased region" description="Low complexity" evidence="1">
    <location>
        <begin position="116"/>
        <end position="155"/>
    </location>
</feature>
<keyword evidence="4" id="KW-1185">Reference proteome</keyword>
<feature type="compositionally biased region" description="Pro residues" evidence="1">
    <location>
        <begin position="103"/>
        <end position="115"/>
    </location>
</feature>
<dbReference type="Pfam" id="PF01391">
    <property type="entry name" value="Collagen"/>
    <property type="match status" value="1"/>
</dbReference>
<accession>A0ABV7QFL0</accession>
<dbReference type="RefSeq" id="WP_377869958.1">
    <property type="nucleotide sequence ID" value="NZ_JBHMAY010000017.1"/>
</dbReference>
<name>A0ABV7QFL0_9PSEU</name>
<dbReference type="PANTHER" id="PTHR24637">
    <property type="entry name" value="COLLAGEN"/>
    <property type="match status" value="1"/>
</dbReference>
<dbReference type="EMBL" id="JBHRWI010000016">
    <property type="protein sequence ID" value="MFC3511009.1"/>
    <property type="molecule type" value="Genomic_DNA"/>
</dbReference>
<reference evidence="4" key="1">
    <citation type="journal article" date="2019" name="Int. J. Syst. Evol. Microbiol.">
        <title>The Global Catalogue of Microorganisms (GCM) 10K type strain sequencing project: providing services to taxonomists for standard genome sequencing and annotation.</title>
        <authorList>
            <consortium name="The Broad Institute Genomics Platform"/>
            <consortium name="The Broad Institute Genome Sequencing Center for Infectious Disease"/>
            <person name="Wu L."/>
            <person name="Ma J."/>
        </authorList>
    </citation>
    <scope>NUCLEOTIDE SEQUENCE [LARGE SCALE GENOMIC DNA]</scope>
    <source>
        <strain evidence="4">CGMCC 4.7682</strain>
    </source>
</reference>
<feature type="compositionally biased region" description="Polar residues" evidence="1">
    <location>
        <begin position="190"/>
        <end position="233"/>
    </location>
</feature>
<comment type="caution">
    <text evidence="3">The sequence shown here is derived from an EMBL/GenBank/DDBJ whole genome shotgun (WGS) entry which is preliminary data.</text>
</comment>
<evidence type="ECO:0000256" key="1">
    <source>
        <dbReference type="SAM" id="MobiDB-lite"/>
    </source>
</evidence>
<keyword evidence="2" id="KW-0472">Membrane</keyword>
<evidence type="ECO:0008006" key="5">
    <source>
        <dbReference type="Google" id="ProtNLM"/>
    </source>
</evidence>
<evidence type="ECO:0000313" key="4">
    <source>
        <dbReference type="Proteomes" id="UP001595764"/>
    </source>
</evidence>
<evidence type="ECO:0000313" key="3">
    <source>
        <dbReference type="EMBL" id="MFC3511009.1"/>
    </source>
</evidence>
<feature type="region of interest" description="Disordered" evidence="1">
    <location>
        <begin position="76"/>
        <end position="233"/>
    </location>
</feature>
<dbReference type="InterPro" id="IPR008160">
    <property type="entry name" value="Collagen"/>
</dbReference>
<proteinExistence type="predicted"/>
<dbReference type="Proteomes" id="UP001595764">
    <property type="component" value="Unassembled WGS sequence"/>
</dbReference>
<dbReference type="PANTHER" id="PTHR24637:SF421">
    <property type="entry name" value="CUTICLE COLLAGEN DPY-2"/>
    <property type="match status" value="1"/>
</dbReference>
<gene>
    <name evidence="3" type="ORF">ACFORO_12605</name>
</gene>
<evidence type="ECO:0000256" key="2">
    <source>
        <dbReference type="SAM" id="Phobius"/>
    </source>
</evidence>
<sequence length="233" mass="22184">MTNPDMEATAREAARQARDDRAHRLMAILGGIGILGVIILGVFVFLQSSEIGGLRDTGNATASQAQQLAQQVRSLGGTPVVTPPAPGPSGPQGATGAEGRQGPPGPSGPSGPPGTPGANGAPGSTGATGTPGTPGTAGAAGTNGLNGSAGKDGAPGPAGPSGSPGPPGPAGPSGPQGATGNDGQPGQPPSGWTTTYPGGVTETCSRAANFDPSNPRYTCTVSPGKSNLLTGAK</sequence>
<keyword evidence="2" id="KW-0812">Transmembrane</keyword>
<organism evidence="3 4">
    <name type="scientific">Amycolatopsis halotolerans</name>
    <dbReference type="NCBI Taxonomy" id="330083"/>
    <lineage>
        <taxon>Bacteria</taxon>
        <taxon>Bacillati</taxon>
        <taxon>Actinomycetota</taxon>
        <taxon>Actinomycetes</taxon>
        <taxon>Pseudonocardiales</taxon>
        <taxon>Pseudonocardiaceae</taxon>
        <taxon>Amycolatopsis</taxon>
    </lineage>
</organism>
<keyword evidence="2" id="KW-1133">Transmembrane helix</keyword>
<feature type="compositionally biased region" description="Pro residues" evidence="1">
    <location>
        <begin position="163"/>
        <end position="172"/>
    </location>
</feature>
<feature type="transmembrane region" description="Helical" evidence="2">
    <location>
        <begin position="25"/>
        <end position="46"/>
    </location>
</feature>